<dbReference type="CDD" id="cd18787">
    <property type="entry name" value="SF2_C_DEAD"/>
    <property type="match status" value="1"/>
</dbReference>
<keyword evidence="15" id="KW-1185">Reference proteome</keyword>
<evidence type="ECO:0000256" key="8">
    <source>
        <dbReference type="ARBA" id="ARBA00056648"/>
    </source>
</evidence>
<dbReference type="SMART" id="SM00487">
    <property type="entry name" value="DEXDc"/>
    <property type="match status" value="1"/>
</dbReference>
<dbReference type="PROSITE" id="PS00039">
    <property type="entry name" value="DEAD_ATP_HELICASE"/>
    <property type="match status" value="1"/>
</dbReference>
<evidence type="ECO:0000256" key="1">
    <source>
        <dbReference type="ARBA" id="ARBA00022741"/>
    </source>
</evidence>
<dbReference type="Proteomes" id="UP000694380">
    <property type="component" value="Unplaced"/>
</dbReference>
<dbReference type="CDD" id="cd17956">
    <property type="entry name" value="DEADc_DDX51"/>
    <property type="match status" value="1"/>
</dbReference>
<dbReference type="SUPFAM" id="SSF52540">
    <property type="entry name" value="P-loop containing nucleoside triphosphate hydrolases"/>
    <property type="match status" value="1"/>
</dbReference>
<evidence type="ECO:0000256" key="2">
    <source>
        <dbReference type="ARBA" id="ARBA00022801"/>
    </source>
</evidence>
<keyword evidence="2 9" id="KW-0378">Hydrolase</keyword>
<keyword evidence="5 10" id="KW-0694">RNA-binding</keyword>
<evidence type="ECO:0000256" key="9">
    <source>
        <dbReference type="RuleBase" id="RU000492"/>
    </source>
</evidence>
<feature type="compositionally biased region" description="Basic and acidic residues" evidence="11">
    <location>
        <begin position="189"/>
        <end position="206"/>
    </location>
</feature>
<reference evidence="14" key="1">
    <citation type="submission" date="2025-08" db="UniProtKB">
        <authorList>
            <consortium name="Ensembl"/>
        </authorList>
    </citation>
    <scope>IDENTIFICATION</scope>
</reference>
<dbReference type="EC" id="3.6.4.13" evidence="10"/>
<keyword evidence="4 9" id="KW-0067">ATP-binding</keyword>
<feature type="region of interest" description="Disordered" evidence="11">
    <location>
        <begin position="38"/>
        <end position="206"/>
    </location>
</feature>
<evidence type="ECO:0000256" key="3">
    <source>
        <dbReference type="ARBA" id="ARBA00022806"/>
    </source>
</evidence>
<gene>
    <name evidence="14" type="primary">DDX51</name>
</gene>
<organism evidence="14 15">
    <name type="scientific">Chrysemys picta bellii</name>
    <name type="common">Western painted turtle</name>
    <name type="synonym">Emys bellii</name>
    <dbReference type="NCBI Taxonomy" id="8478"/>
    <lineage>
        <taxon>Eukaryota</taxon>
        <taxon>Metazoa</taxon>
        <taxon>Chordata</taxon>
        <taxon>Craniata</taxon>
        <taxon>Vertebrata</taxon>
        <taxon>Euteleostomi</taxon>
        <taxon>Archelosauria</taxon>
        <taxon>Testudinata</taxon>
        <taxon>Testudines</taxon>
        <taxon>Cryptodira</taxon>
        <taxon>Durocryptodira</taxon>
        <taxon>Testudinoidea</taxon>
        <taxon>Emydidae</taxon>
        <taxon>Chrysemys</taxon>
    </lineage>
</organism>
<comment type="domain">
    <text evidence="10">The Q motif is unique to and characteristic of the DEAD box family of RNA helicases and controls ATP binding and hydrolysis.</text>
</comment>
<comment type="function">
    <text evidence="10">RNA helicase.</text>
</comment>
<protein>
    <recommendedName>
        <fullName evidence="10">ATP-dependent RNA helicase</fullName>
        <ecNumber evidence="10">3.6.4.13</ecNumber>
    </recommendedName>
</protein>
<evidence type="ECO:0000313" key="15">
    <source>
        <dbReference type="Proteomes" id="UP000694380"/>
    </source>
</evidence>
<comment type="similarity">
    <text evidence="6">Belongs to the DEAD box helicase family. DDX51/DBP6 subfamily.</text>
</comment>
<dbReference type="GeneTree" id="ENSGT00550000075141"/>
<keyword evidence="3 9" id="KW-0347">Helicase</keyword>
<dbReference type="GO" id="GO:0003724">
    <property type="term" value="F:RNA helicase activity"/>
    <property type="evidence" value="ECO:0007669"/>
    <property type="project" value="UniProtKB-EC"/>
</dbReference>
<accession>A0A8C3F1F4</accession>
<dbReference type="GO" id="GO:0003723">
    <property type="term" value="F:RNA binding"/>
    <property type="evidence" value="ECO:0007669"/>
    <property type="project" value="UniProtKB-UniRule"/>
</dbReference>
<dbReference type="Ensembl" id="ENSCPBT00000001765.1">
    <property type="protein sequence ID" value="ENSCPBP00000001427.1"/>
    <property type="gene ID" value="ENSCPBG00000001164.1"/>
</dbReference>
<dbReference type="InterPro" id="IPR014001">
    <property type="entry name" value="Helicase_ATP-bd"/>
</dbReference>
<dbReference type="InterPro" id="IPR011545">
    <property type="entry name" value="DEAD/DEAH_box_helicase_dom"/>
</dbReference>
<name>A0A8C3F1F4_CHRPI</name>
<dbReference type="PROSITE" id="PS51192">
    <property type="entry name" value="HELICASE_ATP_BIND_1"/>
    <property type="match status" value="1"/>
</dbReference>
<dbReference type="PROSITE" id="PS51194">
    <property type="entry name" value="HELICASE_CTER"/>
    <property type="match status" value="1"/>
</dbReference>
<evidence type="ECO:0000256" key="10">
    <source>
        <dbReference type="RuleBase" id="RU365068"/>
    </source>
</evidence>
<dbReference type="InterPro" id="IPR000629">
    <property type="entry name" value="RNA-helicase_DEAD-box_CS"/>
</dbReference>
<evidence type="ECO:0000256" key="7">
    <source>
        <dbReference type="ARBA" id="ARBA00047984"/>
    </source>
</evidence>
<dbReference type="Pfam" id="PF00270">
    <property type="entry name" value="DEAD"/>
    <property type="match status" value="1"/>
</dbReference>
<feature type="domain" description="Helicase ATP-binding" evidence="12">
    <location>
        <begin position="307"/>
        <end position="516"/>
    </location>
</feature>
<reference evidence="14" key="2">
    <citation type="submission" date="2025-09" db="UniProtKB">
        <authorList>
            <consortium name="Ensembl"/>
        </authorList>
    </citation>
    <scope>IDENTIFICATION</scope>
</reference>
<evidence type="ECO:0000313" key="14">
    <source>
        <dbReference type="Ensembl" id="ENSCPBP00000001427.1"/>
    </source>
</evidence>
<dbReference type="GO" id="GO:0016787">
    <property type="term" value="F:hydrolase activity"/>
    <property type="evidence" value="ECO:0007669"/>
    <property type="project" value="UniProtKB-KW"/>
</dbReference>
<evidence type="ECO:0000256" key="5">
    <source>
        <dbReference type="ARBA" id="ARBA00022884"/>
    </source>
</evidence>
<comment type="catalytic activity">
    <reaction evidence="7 10">
        <text>ATP + H2O = ADP + phosphate + H(+)</text>
        <dbReference type="Rhea" id="RHEA:13065"/>
        <dbReference type="ChEBI" id="CHEBI:15377"/>
        <dbReference type="ChEBI" id="CHEBI:15378"/>
        <dbReference type="ChEBI" id="CHEBI:30616"/>
        <dbReference type="ChEBI" id="CHEBI:43474"/>
        <dbReference type="ChEBI" id="CHEBI:456216"/>
        <dbReference type="EC" id="3.6.4.13"/>
    </reaction>
</comment>
<dbReference type="FunFam" id="3.40.50.300:FF:001539">
    <property type="entry name" value="ATP-dependent RNA helicase DDX51"/>
    <property type="match status" value="1"/>
</dbReference>
<feature type="domain" description="Helicase C-terminal" evidence="13">
    <location>
        <begin position="545"/>
        <end position="713"/>
    </location>
</feature>
<dbReference type="AlphaFoldDB" id="A0A8C3F1F4"/>
<keyword evidence="1 9" id="KW-0547">Nucleotide-binding</keyword>
<feature type="compositionally biased region" description="Basic and acidic residues" evidence="11">
    <location>
        <begin position="48"/>
        <end position="61"/>
    </location>
</feature>
<evidence type="ECO:0000256" key="6">
    <source>
        <dbReference type="ARBA" id="ARBA00038200"/>
    </source>
</evidence>
<evidence type="ECO:0000256" key="11">
    <source>
        <dbReference type="SAM" id="MobiDB-lite"/>
    </source>
</evidence>
<dbReference type="InterPro" id="IPR027417">
    <property type="entry name" value="P-loop_NTPase"/>
</dbReference>
<comment type="function">
    <text evidence="8">ATP-binding RNA helicase involved in the biogenesis of 60S ribosomal subunits.</text>
</comment>
<evidence type="ECO:0000256" key="4">
    <source>
        <dbReference type="ARBA" id="ARBA00022840"/>
    </source>
</evidence>
<dbReference type="PANTHER" id="PTHR24031">
    <property type="entry name" value="RNA HELICASE"/>
    <property type="match status" value="1"/>
</dbReference>
<dbReference type="SMART" id="SM00490">
    <property type="entry name" value="HELICc"/>
    <property type="match status" value="1"/>
</dbReference>
<feature type="compositionally biased region" description="Basic and acidic residues" evidence="11">
    <location>
        <begin position="146"/>
        <end position="167"/>
    </location>
</feature>
<dbReference type="Gene3D" id="3.40.50.300">
    <property type="entry name" value="P-loop containing nucleotide triphosphate hydrolases"/>
    <property type="match status" value="2"/>
</dbReference>
<evidence type="ECO:0000259" key="13">
    <source>
        <dbReference type="PROSITE" id="PS51194"/>
    </source>
</evidence>
<dbReference type="GO" id="GO:0005524">
    <property type="term" value="F:ATP binding"/>
    <property type="evidence" value="ECO:0007669"/>
    <property type="project" value="UniProtKB-UniRule"/>
</dbReference>
<proteinExistence type="inferred from homology"/>
<dbReference type="InterPro" id="IPR001650">
    <property type="entry name" value="Helicase_C-like"/>
</dbReference>
<dbReference type="Pfam" id="PF00271">
    <property type="entry name" value="Helicase_C"/>
    <property type="match status" value="1"/>
</dbReference>
<sequence length="742" mass="82963">MALFRINRYLGGEEDATEDRSQALLERLREQARARQLKKQQQVLLPSDELKQKKTGNELHQKLKHSGFDSENEYQREAKKRKRGHSGEGSCGEGEKKLRKNHQVSSDSEKPLAGADSGLAGEAANGYIPAKKKKNENGKKSSLSQKKIEADLDENNRQQENKSNLKRDKAKRKKERDISTEVETNGAEIAEKDRSEEVKGNQSTKEKVCIPTLNEKATLPPSSSLVLGGSDRRAVQKVQPILPQWLAQPKLVHKRIKENLVPIQDVAGIHPKLLKKLQMNGIESFFPVQGEVIPAILENASSGFLVGRGGYQPSDICVSAPTGSGKTLSFVIPVVQALLERVVCQVRALAVLPTKELAQQVSKVFNIYTDGTGLKVVLVTGQKSFGKEQETLVQRTVMGYCSLADIIVATPGRLVDHIDQTPGFSLRQLRFLIIDEADRMIDDMHQNWLHQVVKAVFRAEEDSGTNMLFQRTEPGPVTAASTCCPQIPLQKLLFSATLTRNPEKLQQLGLYQPRLFTSVYSEKRAVTAGTETEQDAEKKYTLPEGLSQYYVPCNLNSKPLFLLYFMLRMKFTRVLCFTNSKQTSHRLFLLIRAFGGVNVAEFSSWLTPSERQRTLKEFEQGKIQLLISTDATARGIDIKGVKCVINYDAPQFIRTYIHRVGRTARAGKVGLAFTMLLKVQVSHSPGSNSEVKHSRVVRRSGVNVIFLHPVTCSLVLCTGAFPSVVSVQRIFHRDYLITLHWL</sequence>
<evidence type="ECO:0000259" key="12">
    <source>
        <dbReference type="PROSITE" id="PS51192"/>
    </source>
</evidence>